<dbReference type="GO" id="GO:0008168">
    <property type="term" value="F:methyltransferase activity"/>
    <property type="evidence" value="ECO:0007669"/>
    <property type="project" value="UniProtKB-KW"/>
</dbReference>
<gene>
    <name evidence="2" type="ORF">EA187_06025</name>
</gene>
<dbReference type="GO" id="GO:0032259">
    <property type="term" value="P:methylation"/>
    <property type="evidence" value="ECO:0007669"/>
    <property type="project" value="UniProtKB-KW"/>
</dbReference>
<feature type="domain" description="Methyltransferase" evidence="1">
    <location>
        <begin position="41"/>
        <end position="135"/>
    </location>
</feature>
<keyword evidence="2" id="KW-0489">Methyltransferase</keyword>
<evidence type="ECO:0000259" key="1">
    <source>
        <dbReference type="Pfam" id="PF13649"/>
    </source>
</evidence>
<dbReference type="RefSeq" id="WP_127779535.1">
    <property type="nucleotide sequence ID" value="NZ_SADD01000002.1"/>
</dbReference>
<evidence type="ECO:0000313" key="2">
    <source>
        <dbReference type="EMBL" id="RVU46692.1"/>
    </source>
</evidence>
<protein>
    <submittedName>
        <fullName evidence="2">Class I SAM-dependent methyltransferase</fullName>
    </submittedName>
</protein>
<dbReference type="InterPro" id="IPR041698">
    <property type="entry name" value="Methyltransf_25"/>
</dbReference>
<comment type="caution">
    <text evidence="2">The sequence shown here is derived from an EMBL/GenBank/DDBJ whole genome shotgun (WGS) entry which is preliminary data.</text>
</comment>
<name>A0ABY0CUE2_9DELT</name>
<proteinExistence type="predicted"/>
<dbReference type="InterPro" id="IPR029063">
    <property type="entry name" value="SAM-dependent_MTases_sf"/>
</dbReference>
<keyword evidence="3" id="KW-1185">Reference proteome</keyword>
<dbReference type="PANTHER" id="PTHR43591">
    <property type="entry name" value="METHYLTRANSFERASE"/>
    <property type="match status" value="1"/>
</dbReference>
<organism evidence="2 3">
    <name type="scientific">Lujinxingia sediminis</name>
    <dbReference type="NCBI Taxonomy" id="2480984"/>
    <lineage>
        <taxon>Bacteria</taxon>
        <taxon>Deltaproteobacteria</taxon>
        <taxon>Bradymonadales</taxon>
        <taxon>Lujinxingiaceae</taxon>
        <taxon>Lujinxingia</taxon>
    </lineage>
</organism>
<keyword evidence="2" id="KW-0808">Transferase</keyword>
<sequence>MNLPLIIDLHKPHPRLGPGSRADTLRAIELAGLRERRDLEIADLGCGTGASALVLAESLDTHITAVDLFPDFLDELERRATERGLDGRITPLEASIDALPFEPESLDAIWSEGAIYNLGFEGGLKAWRPFLKPGGILAVSEITWLTAESPETTLAAPPRPPLTTRPSEIQEYWQNAYPEIDPASAKIAQLEAQGFTPIGYFPLPPSSWLDAYYRPLQADFDAFLQRHNHSDDARACVAEHQHEIELYERYLAYYSYGFYIARKV</sequence>
<dbReference type="Pfam" id="PF13649">
    <property type="entry name" value="Methyltransf_25"/>
    <property type="match status" value="1"/>
</dbReference>
<evidence type="ECO:0000313" key="3">
    <source>
        <dbReference type="Proteomes" id="UP000282926"/>
    </source>
</evidence>
<dbReference type="PANTHER" id="PTHR43591:SF24">
    <property type="entry name" value="2-METHOXY-6-POLYPRENYL-1,4-BENZOQUINOL METHYLASE, MITOCHONDRIAL"/>
    <property type="match status" value="1"/>
</dbReference>
<dbReference type="CDD" id="cd02440">
    <property type="entry name" value="AdoMet_MTases"/>
    <property type="match status" value="1"/>
</dbReference>
<accession>A0ABY0CUE2</accession>
<dbReference type="Proteomes" id="UP000282926">
    <property type="component" value="Unassembled WGS sequence"/>
</dbReference>
<dbReference type="EMBL" id="SADD01000002">
    <property type="protein sequence ID" value="RVU46692.1"/>
    <property type="molecule type" value="Genomic_DNA"/>
</dbReference>
<dbReference type="SUPFAM" id="SSF53335">
    <property type="entry name" value="S-adenosyl-L-methionine-dependent methyltransferases"/>
    <property type="match status" value="1"/>
</dbReference>
<dbReference type="Gene3D" id="3.40.50.150">
    <property type="entry name" value="Vaccinia Virus protein VP39"/>
    <property type="match status" value="1"/>
</dbReference>
<reference evidence="2 3" key="1">
    <citation type="submission" date="2019-01" db="EMBL/GenBank/DDBJ databases">
        <title>Lujinxingia litoralis gen. nov., sp. nov. and Lujinxingia sediminis gen. nov., sp. nov., new members in the order Bradymonadales, isolated from coastal sediment.</title>
        <authorList>
            <person name="Li C.-M."/>
        </authorList>
    </citation>
    <scope>NUCLEOTIDE SEQUENCE [LARGE SCALE GENOMIC DNA]</scope>
    <source>
        <strain evidence="2 3">SEH01</strain>
    </source>
</reference>